<organism evidence="1">
    <name type="scientific">marine sediment metagenome</name>
    <dbReference type="NCBI Taxonomy" id="412755"/>
    <lineage>
        <taxon>unclassified sequences</taxon>
        <taxon>metagenomes</taxon>
        <taxon>ecological metagenomes</taxon>
    </lineage>
</organism>
<dbReference type="EMBL" id="LAZR01004762">
    <property type="protein sequence ID" value="KKN05797.1"/>
    <property type="molecule type" value="Genomic_DNA"/>
</dbReference>
<dbReference type="AlphaFoldDB" id="A0A0F9N246"/>
<feature type="non-terminal residue" evidence="1">
    <location>
        <position position="1"/>
    </location>
</feature>
<sequence length="47" mass="5463">IPSIAGMPMQRAIDLVDNSVAYLRDETKEHSDMFKWVTLPDETKRRT</sequence>
<accession>A0A0F9N246</accession>
<name>A0A0F9N246_9ZZZZ</name>
<evidence type="ECO:0000313" key="1">
    <source>
        <dbReference type="EMBL" id="KKN05797.1"/>
    </source>
</evidence>
<comment type="caution">
    <text evidence="1">The sequence shown here is derived from an EMBL/GenBank/DDBJ whole genome shotgun (WGS) entry which is preliminary data.</text>
</comment>
<proteinExistence type="predicted"/>
<protein>
    <submittedName>
        <fullName evidence="1">Uncharacterized protein</fullName>
    </submittedName>
</protein>
<gene>
    <name evidence="1" type="ORF">LCGC14_1083930</name>
</gene>
<reference evidence="1" key="1">
    <citation type="journal article" date="2015" name="Nature">
        <title>Complex archaea that bridge the gap between prokaryotes and eukaryotes.</title>
        <authorList>
            <person name="Spang A."/>
            <person name="Saw J.H."/>
            <person name="Jorgensen S.L."/>
            <person name="Zaremba-Niedzwiedzka K."/>
            <person name="Martijn J."/>
            <person name="Lind A.E."/>
            <person name="van Eijk R."/>
            <person name="Schleper C."/>
            <person name="Guy L."/>
            <person name="Ettema T.J."/>
        </authorList>
    </citation>
    <scope>NUCLEOTIDE SEQUENCE</scope>
</reference>